<accession>A0A9X3Z765</accession>
<protein>
    <submittedName>
        <fullName evidence="2">Uncharacterized protein</fullName>
    </submittedName>
</protein>
<feature type="region of interest" description="Disordered" evidence="1">
    <location>
        <begin position="37"/>
        <end position="61"/>
    </location>
</feature>
<proteinExistence type="predicted"/>
<evidence type="ECO:0000313" key="3">
    <source>
        <dbReference type="Proteomes" id="UP001141619"/>
    </source>
</evidence>
<evidence type="ECO:0000313" key="2">
    <source>
        <dbReference type="EMBL" id="MDA5193758.1"/>
    </source>
</evidence>
<sequence length="137" mass="15007">MPKSGTITNRTVKSVAFSDHSILLRSDDCQALTRHEPDEDVTYKPETGPGTVPADLRSGPDFNDRVRNFDLPLRVDLDRRLSIRPDGSRRPIGAEGVIGTIAVRDGVVYFDGERLGGDEVRGMRDACVASAGARKRK</sequence>
<name>A0A9X3Z765_9PROT</name>
<keyword evidence="3" id="KW-1185">Reference proteome</keyword>
<reference evidence="2" key="2">
    <citation type="journal article" date="2023" name="Syst. Appl. Microbiol.">
        <title>Govania unica gen. nov., sp. nov., a rare biosphere bacterium that represents a novel family in the class Alphaproteobacteria.</title>
        <authorList>
            <person name="Vandamme P."/>
            <person name="Peeters C."/>
            <person name="Hettiarachchi A."/>
            <person name="Cnockaert M."/>
            <person name="Carlier A."/>
        </authorList>
    </citation>
    <scope>NUCLEOTIDE SEQUENCE</scope>
    <source>
        <strain evidence="2">LMG 31809</strain>
    </source>
</reference>
<dbReference type="Proteomes" id="UP001141619">
    <property type="component" value="Unassembled WGS sequence"/>
</dbReference>
<dbReference type="EMBL" id="JANWOI010000002">
    <property type="protein sequence ID" value="MDA5193758.1"/>
    <property type="molecule type" value="Genomic_DNA"/>
</dbReference>
<reference evidence="2" key="1">
    <citation type="submission" date="2022-08" db="EMBL/GenBank/DDBJ databases">
        <authorList>
            <person name="Vandamme P."/>
            <person name="Hettiarachchi A."/>
            <person name="Peeters C."/>
            <person name="Cnockaert M."/>
            <person name="Carlier A."/>
        </authorList>
    </citation>
    <scope>NUCLEOTIDE SEQUENCE</scope>
    <source>
        <strain evidence="2">LMG 31809</strain>
    </source>
</reference>
<dbReference type="AlphaFoldDB" id="A0A9X3Z765"/>
<evidence type="ECO:0000256" key="1">
    <source>
        <dbReference type="SAM" id="MobiDB-lite"/>
    </source>
</evidence>
<gene>
    <name evidence="2" type="ORF">NYP16_07310</name>
</gene>
<comment type="caution">
    <text evidence="2">The sequence shown here is derived from an EMBL/GenBank/DDBJ whole genome shotgun (WGS) entry which is preliminary data.</text>
</comment>
<organism evidence="2 3">
    <name type="scientific">Govanella unica</name>
    <dbReference type="NCBI Taxonomy" id="2975056"/>
    <lineage>
        <taxon>Bacteria</taxon>
        <taxon>Pseudomonadati</taxon>
        <taxon>Pseudomonadota</taxon>
        <taxon>Alphaproteobacteria</taxon>
        <taxon>Emcibacterales</taxon>
        <taxon>Govanellaceae</taxon>
        <taxon>Govanella</taxon>
    </lineage>
</organism>
<dbReference type="RefSeq" id="WP_274943453.1">
    <property type="nucleotide sequence ID" value="NZ_JANWOI010000002.1"/>
</dbReference>